<evidence type="ECO:0000313" key="2">
    <source>
        <dbReference type="Proteomes" id="UP000198850"/>
    </source>
</evidence>
<proteinExistence type="predicted"/>
<accession>A0A1H3ZN25</accession>
<dbReference type="AlphaFoldDB" id="A0A1H3ZN25"/>
<name>A0A1H3ZN25_9SPHI</name>
<sequence>MKIYLKKPLVTQAEKAFRYDILFNLSASRSENQTAVAGFASFMTYKTAEGSWKAKNKKYY</sequence>
<gene>
    <name evidence="1" type="ORF">SAMN05443550_102424</name>
</gene>
<dbReference type="RefSeq" id="WP_090555561.1">
    <property type="nucleotide sequence ID" value="NZ_FNRA01000002.1"/>
</dbReference>
<keyword evidence="2" id="KW-1185">Reference proteome</keyword>
<reference evidence="1 2" key="1">
    <citation type="submission" date="2016-10" db="EMBL/GenBank/DDBJ databases">
        <authorList>
            <person name="de Groot N.N."/>
        </authorList>
    </citation>
    <scope>NUCLEOTIDE SEQUENCE [LARGE SCALE GENOMIC DNA]</scope>
    <source>
        <strain evidence="1 2">DSM 19033</strain>
    </source>
</reference>
<organism evidence="1 2">
    <name type="scientific">Pedobacter hartonius</name>
    <dbReference type="NCBI Taxonomy" id="425514"/>
    <lineage>
        <taxon>Bacteria</taxon>
        <taxon>Pseudomonadati</taxon>
        <taxon>Bacteroidota</taxon>
        <taxon>Sphingobacteriia</taxon>
        <taxon>Sphingobacteriales</taxon>
        <taxon>Sphingobacteriaceae</taxon>
        <taxon>Pedobacter</taxon>
    </lineage>
</organism>
<dbReference type="EMBL" id="FNRA01000002">
    <property type="protein sequence ID" value="SEA25100.1"/>
    <property type="molecule type" value="Genomic_DNA"/>
</dbReference>
<protein>
    <submittedName>
        <fullName evidence="1">Uncharacterized protein</fullName>
    </submittedName>
</protein>
<evidence type="ECO:0000313" key="1">
    <source>
        <dbReference type="EMBL" id="SEA25100.1"/>
    </source>
</evidence>
<dbReference type="Proteomes" id="UP000198850">
    <property type="component" value="Unassembled WGS sequence"/>
</dbReference>